<accession>A0A4R2GTV0</accession>
<dbReference type="OrthoDB" id="3372479at2"/>
<dbReference type="EMBL" id="SLWN01000030">
    <property type="protein sequence ID" value="TCO12257.1"/>
    <property type="molecule type" value="Genomic_DNA"/>
</dbReference>
<protein>
    <submittedName>
        <fullName evidence="1">Uncharacterized protein</fullName>
    </submittedName>
</protein>
<reference evidence="1 2" key="1">
    <citation type="journal article" date="2015" name="Stand. Genomic Sci.">
        <title>Genomic Encyclopedia of Bacterial and Archaeal Type Strains, Phase III: the genomes of soil and plant-associated and newly described type strains.</title>
        <authorList>
            <person name="Whitman W.B."/>
            <person name="Woyke T."/>
            <person name="Klenk H.P."/>
            <person name="Zhou Y."/>
            <person name="Lilburn T.G."/>
            <person name="Beck B.J."/>
            <person name="De Vos P."/>
            <person name="Vandamme P."/>
            <person name="Eisen J.A."/>
            <person name="Garrity G."/>
            <person name="Hugenholtz P."/>
            <person name="Kyrpides N.C."/>
        </authorList>
    </citation>
    <scope>NUCLEOTIDE SEQUENCE [LARGE SCALE GENOMIC DNA]</scope>
    <source>
        <strain evidence="1 2">VKM Ac-2572</strain>
    </source>
</reference>
<dbReference type="RefSeq" id="WP_132217225.1">
    <property type="nucleotide sequence ID" value="NZ_SLWN01000030.1"/>
</dbReference>
<gene>
    <name evidence="1" type="ORF">EV652_13033</name>
</gene>
<evidence type="ECO:0000313" key="2">
    <source>
        <dbReference type="Proteomes" id="UP000294508"/>
    </source>
</evidence>
<proteinExistence type="predicted"/>
<name>A0A4R2GTV0_9ACTN</name>
<comment type="caution">
    <text evidence="1">The sequence shown here is derived from an EMBL/GenBank/DDBJ whole genome shotgun (WGS) entry which is preliminary data.</text>
</comment>
<dbReference type="AlphaFoldDB" id="A0A4R2GTV0"/>
<dbReference type="Proteomes" id="UP000294508">
    <property type="component" value="Unassembled WGS sequence"/>
</dbReference>
<sequence length="67" mass="7235">MVKERGTMKAVPDRGDLADLFSALGLEVSYNYKAQVADVSIKPAPRVVSVGVRGGTRTLTTRMKLNV</sequence>
<keyword evidence="2" id="KW-1185">Reference proteome</keyword>
<evidence type="ECO:0000313" key="1">
    <source>
        <dbReference type="EMBL" id="TCO12257.1"/>
    </source>
</evidence>
<organism evidence="1 2">
    <name type="scientific">Kribbella steppae</name>
    <dbReference type="NCBI Taxonomy" id="2512223"/>
    <lineage>
        <taxon>Bacteria</taxon>
        <taxon>Bacillati</taxon>
        <taxon>Actinomycetota</taxon>
        <taxon>Actinomycetes</taxon>
        <taxon>Propionibacteriales</taxon>
        <taxon>Kribbellaceae</taxon>
        <taxon>Kribbella</taxon>
    </lineage>
</organism>